<dbReference type="HOGENOM" id="CLU_040954_0_0_1"/>
<gene>
    <name evidence="3" type="ORF">EV44_g4796</name>
</gene>
<dbReference type="EMBL" id="JNVN01004561">
    <property type="protein sequence ID" value="KHJ30293.1"/>
    <property type="molecule type" value="Genomic_DNA"/>
</dbReference>
<feature type="region of interest" description="Disordered" evidence="1">
    <location>
        <begin position="237"/>
        <end position="272"/>
    </location>
</feature>
<dbReference type="Gene3D" id="1.10.8.10">
    <property type="entry name" value="DNA helicase RuvA subunit, C-terminal domain"/>
    <property type="match status" value="1"/>
</dbReference>
<dbReference type="OMA" id="RRSADHN"/>
<dbReference type="Proteomes" id="UP000030854">
    <property type="component" value="Unassembled WGS sequence"/>
</dbReference>
<name>A0A0B1NWI5_UNCNE</name>
<dbReference type="PANTHER" id="PTHR16461:SF5">
    <property type="entry name" value="TOLL-INTERACTING PROTEIN"/>
    <property type="match status" value="1"/>
</dbReference>
<feature type="domain" description="CUE" evidence="2">
    <location>
        <begin position="73"/>
        <end position="117"/>
    </location>
</feature>
<feature type="compositionally biased region" description="Polar residues" evidence="1">
    <location>
        <begin position="342"/>
        <end position="360"/>
    </location>
</feature>
<dbReference type="SMART" id="SM00546">
    <property type="entry name" value="CUE"/>
    <property type="match status" value="1"/>
</dbReference>
<feature type="compositionally biased region" description="Polar residues" evidence="1">
    <location>
        <begin position="242"/>
        <end position="252"/>
    </location>
</feature>
<evidence type="ECO:0000313" key="3">
    <source>
        <dbReference type="EMBL" id="KHJ30293.1"/>
    </source>
</evidence>
<feature type="compositionally biased region" description="Basic and acidic residues" evidence="1">
    <location>
        <begin position="1"/>
        <end position="15"/>
    </location>
</feature>
<sequence>MSNHSRNEAKLDSPFKHCHGAESPTTVKPFDMDDDEIPEPAVGVIEAPNSSETIKMNDNPPNQPLQQPPQIINHDVKAEDTLKDAFPSIDIAVIKAVLRASGGQIEPAFNALLGMSDPEATQDLSNPPTSFHSTANNGAGSTPLSQLEADERYARQLANQYQYQYNDARENLGSMRNNPRRNLAPTPDRRQNIYEERSFLEDDLPIIKDNLKKGFLETQNKVSNWITFLKKKIDGDDDADSVHQNYGSTSRLNRFKDDGRKSDDFSPYDADPQVLSDDFAGIQLHSDGTLASQSNKADKSQLKSNPVSSKNSYGYQALGVVSPSKINETYTINSNTEDKSTVKQSKWQPLSTVDSSNINDADNDPFSLGDTDDEKDVRDRAPDKEVKPSLAEAHDKSMTGIKNNKIVESESNCINTPIIK</sequence>
<feature type="region of interest" description="Disordered" evidence="1">
    <location>
        <begin position="119"/>
        <end position="143"/>
    </location>
</feature>
<keyword evidence="4" id="KW-1185">Reference proteome</keyword>
<comment type="caution">
    <text evidence="3">The sequence shown here is derived from an EMBL/GenBank/DDBJ whole genome shotgun (WGS) entry which is preliminary data.</text>
</comment>
<dbReference type="InterPro" id="IPR041807">
    <property type="entry name" value="Cue5/Don1_CUE"/>
</dbReference>
<dbReference type="PANTHER" id="PTHR16461">
    <property type="entry name" value="TOLL-INTERACTING PROTEIN"/>
    <property type="match status" value="1"/>
</dbReference>
<evidence type="ECO:0000259" key="2">
    <source>
        <dbReference type="PROSITE" id="PS51140"/>
    </source>
</evidence>
<accession>A0A0B1NWI5</accession>
<organism evidence="3 4">
    <name type="scientific">Uncinula necator</name>
    <name type="common">Grape powdery mildew</name>
    <dbReference type="NCBI Taxonomy" id="52586"/>
    <lineage>
        <taxon>Eukaryota</taxon>
        <taxon>Fungi</taxon>
        <taxon>Dikarya</taxon>
        <taxon>Ascomycota</taxon>
        <taxon>Pezizomycotina</taxon>
        <taxon>Leotiomycetes</taxon>
        <taxon>Erysiphales</taxon>
        <taxon>Erysiphaceae</taxon>
        <taxon>Erysiphe</taxon>
    </lineage>
</organism>
<feature type="region of interest" description="Disordered" evidence="1">
    <location>
        <begin position="290"/>
        <end position="312"/>
    </location>
</feature>
<dbReference type="InterPro" id="IPR003892">
    <property type="entry name" value="CUE"/>
</dbReference>
<feature type="compositionally biased region" description="Polar residues" evidence="1">
    <location>
        <begin position="122"/>
        <end position="143"/>
    </location>
</feature>
<dbReference type="SUPFAM" id="SSF46934">
    <property type="entry name" value="UBA-like"/>
    <property type="match status" value="1"/>
</dbReference>
<dbReference type="FunFam" id="1.10.8.10:FF:000064">
    <property type="entry name" value="Similar to CUE domain-containing protein"/>
    <property type="match status" value="1"/>
</dbReference>
<dbReference type="InterPro" id="IPR009060">
    <property type="entry name" value="UBA-like_sf"/>
</dbReference>
<dbReference type="STRING" id="52586.A0A0B1NWI5"/>
<evidence type="ECO:0000313" key="4">
    <source>
        <dbReference type="Proteomes" id="UP000030854"/>
    </source>
</evidence>
<reference evidence="3 4" key="1">
    <citation type="journal article" date="2014" name="BMC Genomics">
        <title>Adaptive genomic structural variation in the grape powdery mildew pathogen, Erysiphe necator.</title>
        <authorList>
            <person name="Jones L."/>
            <person name="Riaz S."/>
            <person name="Morales-Cruz A."/>
            <person name="Amrine K.C."/>
            <person name="McGuire B."/>
            <person name="Gubler W.D."/>
            <person name="Walker M.A."/>
            <person name="Cantu D."/>
        </authorList>
    </citation>
    <scope>NUCLEOTIDE SEQUENCE [LARGE SCALE GENOMIC DNA]</scope>
    <source>
        <strain evidence="4">c</strain>
    </source>
</reference>
<dbReference type="PROSITE" id="PS51140">
    <property type="entry name" value="CUE"/>
    <property type="match status" value="1"/>
</dbReference>
<dbReference type="AlphaFoldDB" id="A0A0B1NWI5"/>
<feature type="compositionally biased region" description="Basic and acidic residues" evidence="1">
    <location>
        <begin position="254"/>
        <end position="264"/>
    </location>
</feature>
<proteinExistence type="predicted"/>
<evidence type="ECO:0000256" key="1">
    <source>
        <dbReference type="SAM" id="MobiDB-lite"/>
    </source>
</evidence>
<dbReference type="GO" id="GO:0031624">
    <property type="term" value="F:ubiquitin conjugating enzyme binding"/>
    <property type="evidence" value="ECO:0007669"/>
    <property type="project" value="TreeGrafter"/>
</dbReference>
<dbReference type="GO" id="GO:0005737">
    <property type="term" value="C:cytoplasm"/>
    <property type="evidence" value="ECO:0007669"/>
    <property type="project" value="TreeGrafter"/>
</dbReference>
<feature type="region of interest" description="Disordered" evidence="1">
    <location>
        <begin position="1"/>
        <end position="37"/>
    </location>
</feature>
<dbReference type="Pfam" id="PF02845">
    <property type="entry name" value="CUE"/>
    <property type="match status" value="1"/>
</dbReference>
<dbReference type="CDD" id="cd14372">
    <property type="entry name" value="CUE_Cue5p_like"/>
    <property type="match status" value="1"/>
</dbReference>
<dbReference type="GO" id="GO:0006511">
    <property type="term" value="P:ubiquitin-dependent protein catabolic process"/>
    <property type="evidence" value="ECO:0007669"/>
    <property type="project" value="TreeGrafter"/>
</dbReference>
<protein>
    <submittedName>
        <fullName evidence="3">Putative cue domain-containing protein</fullName>
    </submittedName>
</protein>
<dbReference type="GO" id="GO:0043130">
    <property type="term" value="F:ubiquitin binding"/>
    <property type="evidence" value="ECO:0007669"/>
    <property type="project" value="InterPro"/>
</dbReference>
<feature type="compositionally biased region" description="Basic and acidic residues" evidence="1">
    <location>
        <begin position="375"/>
        <end position="397"/>
    </location>
</feature>
<feature type="compositionally biased region" description="Polar residues" evidence="1">
    <location>
        <begin position="302"/>
        <end position="312"/>
    </location>
</feature>
<feature type="region of interest" description="Disordered" evidence="1">
    <location>
        <begin position="336"/>
        <end position="403"/>
    </location>
</feature>
<feature type="region of interest" description="Disordered" evidence="1">
    <location>
        <begin position="169"/>
        <end position="192"/>
    </location>
</feature>